<dbReference type="AlphaFoldDB" id="A0A0S7YIP8"/>
<evidence type="ECO:0000313" key="1">
    <source>
        <dbReference type="EMBL" id="KPJ74399.1"/>
    </source>
</evidence>
<dbReference type="EMBL" id="LJNI01000005">
    <property type="protein sequence ID" value="KPJ74399.1"/>
    <property type="molecule type" value="Genomic_DNA"/>
</dbReference>
<gene>
    <name evidence="1" type="ORF">AMJ52_00680</name>
</gene>
<evidence type="ECO:0008006" key="3">
    <source>
        <dbReference type="Google" id="ProtNLM"/>
    </source>
</evidence>
<reference evidence="1 2" key="1">
    <citation type="journal article" date="2015" name="Microbiome">
        <title>Genomic resolution of linkages in carbon, nitrogen, and sulfur cycling among widespread estuary sediment bacteria.</title>
        <authorList>
            <person name="Baker B.J."/>
            <person name="Lazar C.S."/>
            <person name="Teske A.P."/>
            <person name="Dick G.J."/>
        </authorList>
    </citation>
    <scope>NUCLEOTIDE SEQUENCE [LARGE SCALE GENOMIC DNA]</scope>
    <source>
        <strain evidence="1">DG_78</strain>
    </source>
</reference>
<dbReference type="Pfam" id="PF13585">
    <property type="entry name" value="CHU_C"/>
    <property type="match status" value="1"/>
</dbReference>
<accession>A0A0S7YIP8</accession>
<organism evidence="1 2">
    <name type="scientific">candidate division TA06 bacterium DG_78</name>
    <dbReference type="NCBI Taxonomy" id="1703772"/>
    <lineage>
        <taxon>Bacteria</taxon>
        <taxon>Bacteria division TA06</taxon>
    </lineage>
</organism>
<name>A0A0S7YIP8_UNCT6</name>
<comment type="caution">
    <text evidence="1">The sequence shown here is derived from an EMBL/GenBank/DDBJ whole genome shotgun (WGS) entry which is preliminary data.</text>
</comment>
<protein>
    <recommendedName>
        <fullName evidence="3">Secretion system C-terminal sorting domain-containing protein</fullName>
    </recommendedName>
</protein>
<dbReference type="Gene3D" id="2.60.40.4070">
    <property type="match status" value="1"/>
</dbReference>
<dbReference type="Proteomes" id="UP000051012">
    <property type="component" value="Unassembled WGS sequence"/>
</dbReference>
<dbReference type="InterPro" id="IPR026444">
    <property type="entry name" value="Secre_tail"/>
</dbReference>
<proteinExistence type="predicted"/>
<dbReference type="NCBIfam" id="TIGR04183">
    <property type="entry name" value="Por_Secre_tail"/>
    <property type="match status" value="1"/>
</dbReference>
<evidence type="ECO:0000313" key="2">
    <source>
        <dbReference type="Proteomes" id="UP000051012"/>
    </source>
</evidence>
<sequence length="213" mass="24432">MYSPIPILIEPAQDDTITTFQPDFVWNSNSADCEVIVWDTMPMPNRLGAHIVWRHATDSGDDTTLSLVGDTTQLEHGKLYYWAVIGYEDPPYGASAMEWSWFTVDTSLIGITENDVALVEYQNIELLQNIPNPFTKNTEIAYHVQRRVPSVELKMYDATGRLIRQWDDKTIRLSDHVIWDGIDMNGKNVPAGIYFYTLEIPDYSQVKKLTLLR</sequence>